<reference evidence="2" key="1">
    <citation type="journal article" date="2023" name="Nat. Plants">
        <title>Single-cell RNA sequencing provides a high-resolution roadmap for understanding the multicellular compartmentation of specialized metabolism.</title>
        <authorList>
            <person name="Sun S."/>
            <person name="Shen X."/>
            <person name="Li Y."/>
            <person name="Li Y."/>
            <person name="Wang S."/>
            <person name="Li R."/>
            <person name="Zhang H."/>
            <person name="Shen G."/>
            <person name="Guo B."/>
            <person name="Wei J."/>
            <person name="Xu J."/>
            <person name="St-Pierre B."/>
            <person name="Chen S."/>
            <person name="Sun C."/>
        </authorList>
    </citation>
    <scope>NUCLEOTIDE SEQUENCE [LARGE SCALE GENOMIC DNA]</scope>
</reference>
<organism evidence="1 2">
    <name type="scientific">Catharanthus roseus</name>
    <name type="common">Madagascar periwinkle</name>
    <name type="synonym">Vinca rosea</name>
    <dbReference type="NCBI Taxonomy" id="4058"/>
    <lineage>
        <taxon>Eukaryota</taxon>
        <taxon>Viridiplantae</taxon>
        <taxon>Streptophyta</taxon>
        <taxon>Embryophyta</taxon>
        <taxon>Tracheophyta</taxon>
        <taxon>Spermatophyta</taxon>
        <taxon>Magnoliopsida</taxon>
        <taxon>eudicotyledons</taxon>
        <taxon>Gunneridae</taxon>
        <taxon>Pentapetalae</taxon>
        <taxon>asterids</taxon>
        <taxon>lamiids</taxon>
        <taxon>Gentianales</taxon>
        <taxon>Apocynaceae</taxon>
        <taxon>Rauvolfioideae</taxon>
        <taxon>Vinceae</taxon>
        <taxon>Catharanthinae</taxon>
        <taxon>Catharanthus</taxon>
    </lineage>
</organism>
<name>A0ACC0C1V1_CATRO</name>
<sequence length="657" mass="74193">MLRYLDISGNGFNSSIPKGLYKCKSLESLNINGSQLQGVISSEIGNLTSLIKLDLSYNAITGVPREIIDCKLELLELSKDRIKTSISEIIDEFKNLRSLILGQNSISVPIPSSIGKLSSLEDLRLNNNKLNGTIPETLWQLSRVKNSIHYSLTHFSASENHLELKVNPNWNPIAQFTILELESWKLGSQFPLWLRSLKNIKTLDLTLPGISGLIPSWIWNFSSMEPFRLICLSSNHLSGPLPHVPANSVGELDLSNNSLTGNMSAFLCDVVEQFFTLEILNLGSDLLFGEIPDCWMNWPELIVIDLANNNLTGSSPKSFGHLKYLKSLDLRNNSLFGKIPMTLKECRVLLKLDLEQNYLSGNLPTWLGSSLPLLRILILRSNKFHGNLASEICFFTFIHVMDIAENNISGQIPNCFNNFSIMIGKRFISDLDEGVNWYAYDLVPYQESAYVATKGNKYNYDKNLAFFTSIDMSNNNFWGDIPEELTELVRLRSLNLSGNHLSRNIPKNIGQVRQLESLDLSRNFLSGKIPLSMSGMSFLEVFNLSYNNLSGEIPLSTQMQSFSAFSYIGNKLCGLPLTNRCTTLEDIPVVVAVVDENETSEVNWLYIFMSLGYVVGLCDDDDDKYLLQLSIQYTHDCPKLFKEHEFYELNRQIFSYP</sequence>
<evidence type="ECO:0000313" key="2">
    <source>
        <dbReference type="Proteomes" id="UP001060085"/>
    </source>
</evidence>
<dbReference type="Proteomes" id="UP001060085">
    <property type="component" value="Linkage Group LG02"/>
</dbReference>
<proteinExistence type="predicted"/>
<dbReference type="EMBL" id="CM044702">
    <property type="protein sequence ID" value="KAI5678937.1"/>
    <property type="molecule type" value="Genomic_DNA"/>
</dbReference>
<protein>
    <submittedName>
        <fullName evidence="1">Uncharacterized protein</fullName>
    </submittedName>
</protein>
<keyword evidence="2" id="KW-1185">Reference proteome</keyword>
<gene>
    <name evidence="1" type="ORF">M9H77_09887</name>
</gene>
<accession>A0ACC0C1V1</accession>
<comment type="caution">
    <text evidence="1">The sequence shown here is derived from an EMBL/GenBank/DDBJ whole genome shotgun (WGS) entry which is preliminary data.</text>
</comment>
<evidence type="ECO:0000313" key="1">
    <source>
        <dbReference type="EMBL" id="KAI5678937.1"/>
    </source>
</evidence>